<dbReference type="EMBL" id="CP036402">
    <property type="protein sequence ID" value="QBI19059.1"/>
    <property type="molecule type" value="Genomic_DNA"/>
</dbReference>
<dbReference type="InterPro" id="IPR004254">
    <property type="entry name" value="AdipoR/HlyIII-related"/>
</dbReference>
<gene>
    <name evidence="7" type="ORF">ER308_05535</name>
</gene>
<keyword evidence="5" id="KW-0862">Zinc</keyword>
<feature type="transmembrane region" description="Helical" evidence="6">
    <location>
        <begin position="27"/>
        <end position="47"/>
    </location>
</feature>
<dbReference type="Pfam" id="PF03006">
    <property type="entry name" value="HlyIII"/>
    <property type="match status" value="1"/>
</dbReference>
<dbReference type="PANTHER" id="PTHR20855:SF3">
    <property type="entry name" value="LD03007P"/>
    <property type="match status" value="1"/>
</dbReference>
<feature type="transmembrane region" description="Helical" evidence="6">
    <location>
        <begin position="146"/>
        <end position="165"/>
    </location>
</feature>
<evidence type="ECO:0000256" key="3">
    <source>
        <dbReference type="ARBA" id="ARBA00022989"/>
    </source>
</evidence>
<dbReference type="GO" id="GO:0046872">
    <property type="term" value="F:metal ion binding"/>
    <property type="evidence" value="ECO:0007669"/>
    <property type="project" value="UniProtKB-KW"/>
</dbReference>
<dbReference type="OrthoDB" id="9813689at2"/>
<name>A0A411YCX9_9ACTN</name>
<feature type="transmembrane region" description="Helical" evidence="6">
    <location>
        <begin position="171"/>
        <end position="188"/>
    </location>
</feature>
<feature type="transmembrane region" description="Helical" evidence="6">
    <location>
        <begin position="53"/>
        <end position="73"/>
    </location>
</feature>
<accession>A0A411YCX9</accession>
<evidence type="ECO:0000256" key="4">
    <source>
        <dbReference type="ARBA" id="ARBA00023136"/>
    </source>
</evidence>
<dbReference type="RefSeq" id="WP_131154056.1">
    <property type="nucleotide sequence ID" value="NZ_CP036402.1"/>
</dbReference>
<comment type="subcellular location">
    <subcellularLocation>
        <location evidence="1">Membrane</location>
        <topology evidence="1">Multi-pass membrane protein</topology>
    </subcellularLocation>
</comment>
<feature type="binding site" evidence="5">
    <location>
        <position position="203"/>
    </location>
    <ligand>
        <name>Zn(2+)</name>
        <dbReference type="ChEBI" id="CHEBI:29105"/>
    </ligand>
</feature>
<keyword evidence="3 6" id="KW-1133">Transmembrane helix</keyword>
<evidence type="ECO:0000256" key="5">
    <source>
        <dbReference type="PIRSR" id="PIRSR604254-1"/>
    </source>
</evidence>
<proteinExistence type="predicted"/>
<protein>
    <recommendedName>
        <fullName evidence="9">Hemolysin III family protein</fullName>
    </recommendedName>
</protein>
<keyword evidence="4 6" id="KW-0472">Membrane</keyword>
<dbReference type="Proteomes" id="UP000291469">
    <property type="component" value="Chromosome"/>
</dbReference>
<evidence type="ECO:0000313" key="7">
    <source>
        <dbReference type="EMBL" id="QBI19059.1"/>
    </source>
</evidence>
<evidence type="ECO:0000256" key="2">
    <source>
        <dbReference type="ARBA" id="ARBA00022692"/>
    </source>
</evidence>
<dbReference type="KEGG" id="erz:ER308_05535"/>
<feature type="transmembrane region" description="Helical" evidence="6">
    <location>
        <begin position="116"/>
        <end position="134"/>
    </location>
</feature>
<evidence type="ECO:0000313" key="8">
    <source>
        <dbReference type="Proteomes" id="UP000291469"/>
    </source>
</evidence>
<keyword evidence="5" id="KW-0479">Metal-binding</keyword>
<keyword evidence="8" id="KW-1185">Reference proteome</keyword>
<dbReference type="AlphaFoldDB" id="A0A411YCX9"/>
<organism evidence="7 8">
    <name type="scientific">Egibacter rhizosphaerae</name>
    <dbReference type="NCBI Taxonomy" id="1670831"/>
    <lineage>
        <taxon>Bacteria</taxon>
        <taxon>Bacillati</taxon>
        <taxon>Actinomycetota</taxon>
        <taxon>Nitriliruptoria</taxon>
        <taxon>Egibacterales</taxon>
        <taxon>Egibacteraceae</taxon>
        <taxon>Egibacter</taxon>
    </lineage>
</organism>
<evidence type="ECO:0000256" key="6">
    <source>
        <dbReference type="SAM" id="Phobius"/>
    </source>
</evidence>
<sequence length="226" mass="23516">MTRSITTPAPTPATAVAPPPKPLLRGWLHLVGAPAVVAAGVPVLLLASDRSAGLLFAVYIAGVTAMLGASALYHVPMWSPEARRRLKRLDHSCIFLAIAGTYTPIAGHALGGTAGAALLAAVWVGAVAGIAVRNWKVDGPRWLRSLPYIALGWVAILALPALWTALGPFDVALLAAGGALYTVGALVYARGRPDPWPRVFGAHETFHLLVLAAVATHFVVVARAVL</sequence>
<feature type="transmembrane region" description="Helical" evidence="6">
    <location>
        <begin position="208"/>
        <end position="225"/>
    </location>
</feature>
<dbReference type="GO" id="GO:0016020">
    <property type="term" value="C:membrane"/>
    <property type="evidence" value="ECO:0007669"/>
    <property type="project" value="UniProtKB-SubCell"/>
</dbReference>
<feature type="binding site" evidence="5">
    <location>
        <position position="207"/>
    </location>
    <ligand>
        <name>Zn(2+)</name>
        <dbReference type="ChEBI" id="CHEBI:29105"/>
    </ligand>
</feature>
<evidence type="ECO:0008006" key="9">
    <source>
        <dbReference type="Google" id="ProtNLM"/>
    </source>
</evidence>
<keyword evidence="2 6" id="KW-0812">Transmembrane</keyword>
<dbReference type="PANTHER" id="PTHR20855">
    <property type="entry name" value="ADIPOR/PROGESTIN RECEPTOR-RELATED"/>
    <property type="match status" value="1"/>
</dbReference>
<feature type="binding site" evidence="5">
    <location>
        <position position="74"/>
    </location>
    <ligand>
        <name>Zn(2+)</name>
        <dbReference type="ChEBI" id="CHEBI:29105"/>
    </ligand>
</feature>
<evidence type="ECO:0000256" key="1">
    <source>
        <dbReference type="ARBA" id="ARBA00004141"/>
    </source>
</evidence>
<reference evidence="7 8" key="1">
    <citation type="submission" date="2019-01" db="EMBL/GenBank/DDBJ databases">
        <title>Egibacter rhizosphaerae EGI 80759T.</title>
        <authorList>
            <person name="Chen D.-D."/>
            <person name="Tian Y."/>
            <person name="Jiao J.-Y."/>
            <person name="Zhang X.-T."/>
            <person name="Zhang Y.-G."/>
            <person name="Zhang Y."/>
            <person name="Xiao M."/>
            <person name="Shu W.-S."/>
            <person name="Li W.-J."/>
        </authorList>
    </citation>
    <scope>NUCLEOTIDE SEQUENCE [LARGE SCALE GENOMIC DNA]</scope>
    <source>
        <strain evidence="7 8">EGI 80759</strain>
    </source>
</reference>